<gene>
    <name evidence="2" type="ORF">FF38_05571</name>
</gene>
<name>A0A0L0CGD3_LUCCU</name>
<comment type="caution">
    <text evidence="2">The sequence shown here is derived from an EMBL/GenBank/DDBJ whole genome shotgun (WGS) entry which is preliminary data.</text>
</comment>
<dbReference type="Proteomes" id="UP000037069">
    <property type="component" value="Unassembled WGS sequence"/>
</dbReference>
<accession>A0A0L0CGD3</accession>
<organism evidence="2 3">
    <name type="scientific">Lucilia cuprina</name>
    <name type="common">Green bottle fly</name>
    <name type="synonym">Australian sheep blowfly</name>
    <dbReference type="NCBI Taxonomy" id="7375"/>
    <lineage>
        <taxon>Eukaryota</taxon>
        <taxon>Metazoa</taxon>
        <taxon>Ecdysozoa</taxon>
        <taxon>Arthropoda</taxon>
        <taxon>Hexapoda</taxon>
        <taxon>Insecta</taxon>
        <taxon>Pterygota</taxon>
        <taxon>Neoptera</taxon>
        <taxon>Endopterygota</taxon>
        <taxon>Diptera</taxon>
        <taxon>Brachycera</taxon>
        <taxon>Muscomorpha</taxon>
        <taxon>Oestroidea</taxon>
        <taxon>Calliphoridae</taxon>
        <taxon>Luciliinae</taxon>
        <taxon>Lucilia</taxon>
    </lineage>
</organism>
<evidence type="ECO:0000313" key="3">
    <source>
        <dbReference type="Proteomes" id="UP000037069"/>
    </source>
</evidence>
<keyword evidence="3" id="KW-1185">Reference proteome</keyword>
<reference evidence="2 3" key="1">
    <citation type="journal article" date="2015" name="Nat. Commun.">
        <title>Lucilia cuprina genome unlocks parasitic fly biology to underpin future interventions.</title>
        <authorList>
            <person name="Anstead C.A."/>
            <person name="Korhonen P.K."/>
            <person name="Young N.D."/>
            <person name="Hall R.S."/>
            <person name="Jex A.R."/>
            <person name="Murali S.C."/>
            <person name="Hughes D.S."/>
            <person name="Lee S.F."/>
            <person name="Perry T."/>
            <person name="Stroehlein A.J."/>
            <person name="Ansell B.R."/>
            <person name="Breugelmans B."/>
            <person name="Hofmann A."/>
            <person name="Qu J."/>
            <person name="Dugan S."/>
            <person name="Lee S.L."/>
            <person name="Chao H."/>
            <person name="Dinh H."/>
            <person name="Han Y."/>
            <person name="Doddapaneni H.V."/>
            <person name="Worley K.C."/>
            <person name="Muzny D.M."/>
            <person name="Ioannidis P."/>
            <person name="Waterhouse R.M."/>
            <person name="Zdobnov E.M."/>
            <person name="James P.J."/>
            <person name="Bagnall N.H."/>
            <person name="Kotze A.C."/>
            <person name="Gibbs R.A."/>
            <person name="Richards S."/>
            <person name="Batterham P."/>
            <person name="Gasser R.B."/>
        </authorList>
    </citation>
    <scope>NUCLEOTIDE SEQUENCE [LARGE SCALE GENOMIC DNA]</scope>
    <source>
        <strain evidence="2 3">LS</strain>
        <tissue evidence="2">Full body</tissue>
    </source>
</reference>
<evidence type="ECO:0000313" key="2">
    <source>
        <dbReference type="EMBL" id="KNC30554.1"/>
    </source>
</evidence>
<evidence type="ECO:0000256" key="1">
    <source>
        <dbReference type="SAM" id="Phobius"/>
    </source>
</evidence>
<feature type="transmembrane region" description="Helical" evidence="1">
    <location>
        <begin position="12"/>
        <end position="30"/>
    </location>
</feature>
<proteinExistence type="predicted"/>
<dbReference type="AlphaFoldDB" id="A0A0L0CGD3"/>
<keyword evidence="1" id="KW-0472">Membrane</keyword>
<feature type="transmembrane region" description="Helical" evidence="1">
    <location>
        <begin position="84"/>
        <end position="102"/>
    </location>
</feature>
<protein>
    <submittedName>
        <fullName evidence="2">Uncharacterized protein</fullName>
    </submittedName>
</protein>
<keyword evidence="1" id="KW-1133">Transmembrane helix</keyword>
<sequence>MIQIVTIKNIIKIYLFLSFSAVVCMYEYLYECLNIDCAPSNSFLYIFCGHKIVFYIQTQLPTYDKIWVKQNFLNTRIKIVLNEYVYLSIVMIIVLCLVPDIGEVSFHSSPVVLALAIPVNLGLNHSLKEPQPTDQPRPKFYGELTTRSTLLRGALAQPHGKLLQGKTEKRYGHIINGSTRFCTAFNFDLSKPSMYQILIDY</sequence>
<dbReference type="EMBL" id="JRES01000503">
    <property type="protein sequence ID" value="KNC30554.1"/>
    <property type="molecule type" value="Genomic_DNA"/>
</dbReference>
<keyword evidence="1" id="KW-0812">Transmembrane</keyword>
<feature type="transmembrane region" description="Helical" evidence="1">
    <location>
        <begin position="42"/>
        <end position="63"/>
    </location>
</feature>